<feature type="non-terminal residue" evidence="1">
    <location>
        <position position="59"/>
    </location>
</feature>
<evidence type="ECO:0000313" key="1">
    <source>
        <dbReference type="EMBL" id="CEK62791.1"/>
    </source>
</evidence>
<gene>
    <name evidence="1" type="primary">ORF46147</name>
</gene>
<organism evidence="1">
    <name type="scientific">Arion vulgaris</name>
    <dbReference type="NCBI Taxonomy" id="1028688"/>
    <lineage>
        <taxon>Eukaryota</taxon>
        <taxon>Metazoa</taxon>
        <taxon>Spiralia</taxon>
        <taxon>Lophotrochozoa</taxon>
        <taxon>Mollusca</taxon>
        <taxon>Gastropoda</taxon>
        <taxon>Heterobranchia</taxon>
        <taxon>Euthyneura</taxon>
        <taxon>Panpulmonata</taxon>
        <taxon>Eupulmonata</taxon>
        <taxon>Stylommatophora</taxon>
        <taxon>Helicina</taxon>
        <taxon>Arionoidea</taxon>
        <taxon>Arionidae</taxon>
        <taxon>Arion</taxon>
    </lineage>
</organism>
<dbReference type="AlphaFoldDB" id="A0A0B6Z4G0"/>
<reference evidence="1" key="1">
    <citation type="submission" date="2014-12" db="EMBL/GenBank/DDBJ databases">
        <title>Insight into the proteome of Arion vulgaris.</title>
        <authorList>
            <person name="Aradska J."/>
            <person name="Bulat T."/>
            <person name="Smidak R."/>
            <person name="Sarate P."/>
            <person name="Gangsoo J."/>
            <person name="Sialana F."/>
            <person name="Bilban M."/>
            <person name="Lubec G."/>
        </authorList>
    </citation>
    <scope>NUCLEOTIDE SEQUENCE</scope>
    <source>
        <tissue evidence="1">Skin</tissue>
    </source>
</reference>
<dbReference type="EMBL" id="HACG01015926">
    <property type="protein sequence ID" value="CEK62791.1"/>
    <property type="molecule type" value="Transcribed_RNA"/>
</dbReference>
<protein>
    <submittedName>
        <fullName evidence="1">Uncharacterized protein</fullName>
    </submittedName>
</protein>
<proteinExistence type="predicted"/>
<accession>A0A0B6Z4G0</accession>
<name>A0A0B6Z4G0_9EUPU</name>
<sequence length="59" mass="6898">MWLEDGTSWVLYKIEGPNVFQYTTCYTDHEIHYICCGRKKTPGTPFLQPTWGNENVEKA</sequence>